<dbReference type="EMBL" id="NHYE01003570">
    <property type="protein sequence ID" value="PPQ88806.1"/>
    <property type="molecule type" value="Genomic_DNA"/>
</dbReference>
<protein>
    <submittedName>
        <fullName evidence="1">Uncharacterized protein</fullName>
    </submittedName>
</protein>
<name>A0A409XDG9_9AGAR</name>
<evidence type="ECO:0000313" key="2">
    <source>
        <dbReference type="Proteomes" id="UP000284706"/>
    </source>
</evidence>
<gene>
    <name evidence="1" type="ORF">CVT26_012623</name>
</gene>
<reference evidence="1 2" key="1">
    <citation type="journal article" date="2018" name="Evol. Lett.">
        <title>Horizontal gene cluster transfer increased hallucinogenic mushroom diversity.</title>
        <authorList>
            <person name="Reynolds H.T."/>
            <person name="Vijayakumar V."/>
            <person name="Gluck-Thaler E."/>
            <person name="Korotkin H.B."/>
            <person name="Matheny P.B."/>
            <person name="Slot J.C."/>
        </authorList>
    </citation>
    <scope>NUCLEOTIDE SEQUENCE [LARGE SCALE GENOMIC DNA]</scope>
    <source>
        <strain evidence="1 2">SRW20</strain>
    </source>
</reference>
<dbReference type="Proteomes" id="UP000284706">
    <property type="component" value="Unassembled WGS sequence"/>
</dbReference>
<evidence type="ECO:0000313" key="1">
    <source>
        <dbReference type="EMBL" id="PPQ88806.1"/>
    </source>
</evidence>
<organism evidence="1 2">
    <name type="scientific">Gymnopilus dilepis</name>
    <dbReference type="NCBI Taxonomy" id="231916"/>
    <lineage>
        <taxon>Eukaryota</taxon>
        <taxon>Fungi</taxon>
        <taxon>Dikarya</taxon>
        <taxon>Basidiomycota</taxon>
        <taxon>Agaricomycotina</taxon>
        <taxon>Agaricomycetes</taxon>
        <taxon>Agaricomycetidae</taxon>
        <taxon>Agaricales</taxon>
        <taxon>Agaricineae</taxon>
        <taxon>Hymenogastraceae</taxon>
        <taxon>Gymnopilus</taxon>
    </lineage>
</organism>
<comment type="caution">
    <text evidence="1">The sequence shown here is derived from an EMBL/GenBank/DDBJ whole genome shotgun (WGS) entry which is preliminary data.</text>
</comment>
<dbReference type="InParanoid" id="A0A409XDG9"/>
<sequence>MNNNLTNNTTVPTPDIPRIAEGTPVTVKYNLPGTVEKAIVLNDPLSKDNREPLIIPKGDILEVDKVLPAAPLPQTPTGMNFLCDHQYQLRKKIQNRHYELRVINRERPGVYHPVPHTILSRKRPPRQPPVEALVEERNKFDRGEFAYVIRPWTMAGQSLKYGQLIFIDGEPSAIRSTKNFAAFNSSYKYCLVDVTREDATWLAAVTLAGGSLET</sequence>
<keyword evidence="2" id="KW-1185">Reference proteome</keyword>
<accession>A0A409XDG9</accession>
<dbReference type="AlphaFoldDB" id="A0A409XDG9"/>
<proteinExistence type="predicted"/>